<feature type="transmembrane region" description="Helical" evidence="1">
    <location>
        <begin position="6"/>
        <end position="26"/>
    </location>
</feature>
<dbReference type="EMBL" id="OU015584">
    <property type="protein sequence ID" value="CAG5079292.1"/>
    <property type="molecule type" value="Genomic_DNA"/>
</dbReference>
<dbReference type="KEGG" id="ptan:CRYO30217_00908"/>
<accession>A0A916JKG0</accession>
<evidence type="ECO:0008006" key="4">
    <source>
        <dbReference type="Google" id="ProtNLM"/>
    </source>
</evidence>
<reference evidence="2" key="1">
    <citation type="submission" date="2021-04" db="EMBL/GenBank/DDBJ databases">
        <authorList>
            <person name="Rodrigo-Torres L."/>
            <person name="Arahal R. D."/>
            <person name="Lucena T."/>
        </authorList>
    </citation>
    <scope>NUCLEOTIDE SEQUENCE</scope>
    <source>
        <strain evidence="2">AS29M-1</strain>
    </source>
</reference>
<keyword evidence="1" id="KW-0472">Membrane</keyword>
<keyword evidence="1" id="KW-0812">Transmembrane</keyword>
<dbReference type="Gene3D" id="1.20.120.1490">
    <property type="match status" value="1"/>
</dbReference>
<evidence type="ECO:0000313" key="3">
    <source>
        <dbReference type="Proteomes" id="UP000683507"/>
    </source>
</evidence>
<protein>
    <recommendedName>
        <fullName evidence="4">Periplasmic heavy metal sensor</fullName>
    </recommendedName>
</protein>
<sequence length="151" mass="17359">MSRSTVYIVIISLLLICNGIFAYLFFARPDHPPHHPPKDIIIEKLGFSKDQVAAYEGLIKDHRAKIVEKEQALKIAKNNLYALLLEDDVETEVDKLANQIGQIHVEIEHVNFNHFCDLRDICTPEQEIAFNKLVKELSKLFAPHHPPKKKK</sequence>
<evidence type="ECO:0000313" key="2">
    <source>
        <dbReference type="EMBL" id="CAG5079292.1"/>
    </source>
</evidence>
<name>A0A916JKG0_9FLAO</name>
<dbReference type="AlphaFoldDB" id="A0A916JKG0"/>
<proteinExistence type="predicted"/>
<keyword evidence="3" id="KW-1185">Reference proteome</keyword>
<gene>
    <name evidence="2" type="ORF">CRYO30217_00908</name>
</gene>
<dbReference type="RefSeq" id="WP_258541131.1">
    <property type="nucleotide sequence ID" value="NZ_OU015584.1"/>
</dbReference>
<organism evidence="2 3">
    <name type="scientific">Parvicella tangerina</name>
    <dbReference type="NCBI Taxonomy" id="2829795"/>
    <lineage>
        <taxon>Bacteria</taxon>
        <taxon>Pseudomonadati</taxon>
        <taxon>Bacteroidota</taxon>
        <taxon>Flavobacteriia</taxon>
        <taxon>Flavobacteriales</taxon>
        <taxon>Parvicellaceae</taxon>
        <taxon>Parvicella</taxon>
    </lineage>
</organism>
<keyword evidence="1" id="KW-1133">Transmembrane helix</keyword>
<evidence type="ECO:0000256" key="1">
    <source>
        <dbReference type="SAM" id="Phobius"/>
    </source>
</evidence>
<dbReference type="Proteomes" id="UP000683507">
    <property type="component" value="Chromosome"/>
</dbReference>